<feature type="domain" description="N-acetyltransferase" evidence="1">
    <location>
        <begin position="177"/>
        <end position="322"/>
    </location>
</feature>
<evidence type="ECO:0000313" key="3">
    <source>
        <dbReference type="Proteomes" id="UP000051655"/>
    </source>
</evidence>
<evidence type="ECO:0000259" key="1">
    <source>
        <dbReference type="PROSITE" id="PS51186"/>
    </source>
</evidence>
<gene>
    <name evidence="2" type="ORF">IV73_GL000370</name>
</gene>
<dbReference type="PROSITE" id="PS51186">
    <property type="entry name" value="GNAT"/>
    <property type="match status" value="1"/>
</dbReference>
<dbReference type="OrthoDB" id="1821130at2"/>
<reference evidence="2 3" key="1">
    <citation type="journal article" date="2015" name="Genome Announc.">
        <title>Expanding the biotechnology potential of lactobacilli through comparative genomics of 213 strains and associated genera.</title>
        <authorList>
            <person name="Sun Z."/>
            <person name="Harris H.M."/>
            <person name="McCann A."/>
            <person name="Guo C."/>
            <person name="Argimon S."/>
            <person name="Zhang W."/>
            <person name="Yang X."/>
            <person name="Jeffery I.B."/>
            <person name="Cooney J.C."/>
            <person name="Kagawa T.F."/>
            <person name="Liu W."/>
            <person name="Song Y."/>
            <person name="Salvetti E."/>
            <person name="Wrobel A."/>
            <person name="Rasinkangas P."/>
            <person name="Parkhill J."/>
            <person name="Rea M.C."/>
            <person name="O'Sullivan O."/>
            <person name="Ritari J."/>
            <person name="Douillard F.P."/>
            <person name="Paul Ross R."/>
            <person name="Yang R."/>
            <person name="Briner A.E."/>
            <person name="Felis G.E."/>
            <person name="de Vos W.M."/>
            <person name="Barrangou R."/>
            <person name="Klaenhammer T.R."/>
            <person name="Caufield P.W."/>
            <person name="Cui Y."/>
            <person name="Zhang H."/>
            <person name="O'Toole P.W."/>
        </authorList>
    </citation>
    <scope>NUCLEOTIDE SEQUENCE [LARGE SCALE GENOMIC DNA]</scope>
    <source>
        <strain evidence="2 3">DSM 20593</strain>
    </source>
</reference>
<dbReference type="CDD" id="cd04301">
    <property type="entry name" value="NAT_SF"/>
    <property type="match status" value="1"/>
</dbReference>
<dbReference type="Proteomes" id="UP000051655">
    <property type="component" value="Unassembled WGS sequence"/>
</dbReference>
<protein>
    <recommendedName>
        <fullName evidence="1">N-acetyltransferase domain-containing protein</fullName>
    </recommendedName>
</protein>
<dbReference type="EMBL" id="JQBP01000002">
    <property type="protein sequence ID" value="KRN75215.1"/>
    <property type="molecule type" value="Genomic_DNA"/>
</dbReference>
<dbReference type="AlphaFoldDB" id="A0A0R2JD18"/>
<dbReference type="Gene3D" id="3.40.630.30">
    <property type="match status" value="1"/>
</dbReference>
<comment type="caution">
    <text evidence="2">The sequence shown here is derived from an EMBL/GenBank/DDBJ whole genome shotgun (WGS) entry which is preliminary data.</text>
</comment>
<dbReference type="PATRIC" id="fig|1616.3.peg.382"/>
<dbReference type="InterPro" id="IPR000182">
    <property type="entry name" value="GNAT_dom"/>
</dbReference>
<organism evidence="2 3">
    <name type="scientific">Weissella kandleri</name>
    <dbReference type="NCBI Taxonomy" id="1616"/>
    <lineage>
        <taxon>Bacteria</taxon>
        <taxon>Bacillati</taxon>
        <taxon>Bacillota</taxon>
        <taxon>Bacilli</taxon>
        <taxon>Lactobacillales</taxon>
        <taxon>Lactobacillaceae</taxon>
        <taxon>Weissella</taxon>
    </lineage>
</organism>
<keyword evidence="3" id="KW-1185">Reference proteome</keyword>
<dbReference type="RefSeq" id="WP_057753935.1">
    <property type="nucleotide sequence ID" value="NZ_JQBP01000002.1"/>
</dbReference>
<evidence type="ECO:0000313" key="2">
    <source>
        <dbReference type="EMBL" id="KRN75215.1"/>
    </source>
</evidence>
<dbReference type="GO" id="GO:0016747">
    <property type="term" value="F:acyltransferase activity, transferring groups other than amino-acyl groups"/>
    <property type="evidence" value="ECO:0007669"/>
    <property type="project" value="InterPro"/>
</dbReference>
<dbReference type="STRING" id="1616.IV73_GL000370"/>
<accession>A0A0R2JD18</accession>
<sequence>MSNQDLRRFEKAVASINHCGFVPILTGTAALESLTGLNFGSELYPITLPESAFNEKTQLNIYNAMLTAGFKRKEDSDDITYYDGQIEVVLVTEPEVETLMGDTVDPEYYVHHHNPDYDVLNAVSILKMFRTLSIAQKRPTMFQKQDLLKVEFLQKYGYTLDRLATGTAGSNDFVPNLLVRVARPEDYVGIDAMILDGFDSAMEGRQHVRQVQSRRRHRFGQVVNTELVAILNNEIVGQIFVDFGSLISTKGDKVWIYGRVLNWVVTADKRGRGIGHRLMLDLEMMLIMASPAILLIMEARDERLQYLDYRPLSETEIELNGHDNADYSIKELFSNALKHVDGYIRLPQEVD</sequence>
<name>A0A0R2JD18_9LACO</name>
<dbReference type="SUPFAM" id="SSF55729">
    <property type="entry name" value="Acyl-CoA N-acyltransferases (Nat)"/>
    <property type="match status" value="1"/>
</dbReference>
<proteinExistence type="predicted"/>
<dbReference type="InterPro" id="IPR016181">
    <property type="entry name" value="Acyl_CoA_acyltransferase"/>
</dbReference>